<dbReference type="Proteomes" id="UP000377595">
    <property type="component" value="Unassembled WGS sequence"/>
</dbReference>
<evidence type="ECO:0000313" key="2">
    <source>
        <dbReference type="Proteomes" id="UP000377595"/>
    </source>
</evidence>
<reference evidence="1 2" key="1">
    <citation type="submission" date="2019-10" db="EMBL/GenBank/DDBJ databases">
        <title>Whole genome shotgun sequence of Acrocarpospora pleiomorpha NBRC 16267.</title>
        <authorList>
            <person name="Ichikawa N."/>
            <person name="Kimura A."/>
            <person name="Kitahashi Y."/>
            <person name="Komaki H."/>
            <person name="Oguchi A."/>
        </authorList>
    </citation>
    <scope>NUCLEOTIDE SEQUENCE [LARGE SCALE GENOMIC DNA]</scope>
    <source>
        <strain evidence="1 2">NBRC 16267</strain>
    </source>
</reference>
<sequence length="100" mass="11298">MAQMVPNPLHEALQDTLRTVESLIRATERDLGRPCEAFQSGKVWTGPAAKLFGEQLAHLRARVRTSGDRILADLHHSLSRTPRQVTEEEARTVRARYNLP</sequence>
<protein>
    <recommendedName>
        <fullName evidence="3">WXG100 family type VII secretion target</fullName>
    </recommendedName>
</protein>
<dbReference type="AlphaFoldDB" id="A0A5M3XSX5"/>
<organism evidence="1 2">
    <name type="scientific">Acrocarpospora pleiomorpha</name>
    <dbReference type="NCBI Taxonomy" id="90975"/>
    <lineage>
        <taxon>Bacteria</taxon>
        <taxon>Bacillati</taxon>
        <taxon>Actinomycetota</taxon>
        <taxon>Actinomycetes</taxon>
        <taxon>Streptosporangiales</taxon>
        <taxon>Streptosporangiaceae</taxon>
        <taxon>Acrocarpospora</taxon>
    </lineage>
</organism>
<gene>
    <name evidence="1" type="ORF">Aple_068450</name>
</gene>
<evidence type="ECO:0008006" key="3">
    <source>
        <dbReference type="Google" id="ProtNLM"/>
    </source>
</evidence>
<accession>A0A5M3XSX5</accession>
<comment type="caution">
    <text evidence="1">The sequence shown here is derived from an EMBL/GenBank/DDBJ whole genome shotgun (WGS) entry which is preliminary data.</text>
</comment>
<name>A0A5M3XSX5_9ACTN</name>
<dbReference type="EMBL" id="BLAF01000046">
    <property type="protein sequence ID" value="GES23946.1"/>
    <property type="molecule type" value="Genomic_DNA"/>
</dbReference>
<keyword evidence="2" id="KW-1185">Reference proteome</keyword>
<proteinExistence type="predicted"/>
<evidence type="ECO:0000313" key="1">
    <source>
        <dbReference type="EMBL" id="GES23946.1"/>
    </source>
</evidence>